<comment type="similarity">
    <text evidence="1">Belongs to the AB hydrolase superfamily. AB hydrolase 2 family.</text>
</comment>
<dbReference type="RefSeq" id="WP_133734793.1">
    <property type="nucleotide sequence ID" value="NZ_SOAX01000001.1"/>
</dbReference>
<comment type="caution">
    <text evidence="4">The sequence shown here is derived from an EMBL/GenBank/DDBJ whole genome shotgun (WGS) entry which is preliminary data.</text>
</comment>
<dbReference type="PANTHER" id="PTHR10655:SF17">
    <property type="entry name" value="LYSOPHOSPHOLIPASE-LIKE PROTEIN 1"/>
    <property type="match status" value="1"/>
</dbReference>
<keyword evidence="5" id="KW-1185">Reference proteome</keyword>
<dbReference type="Pfam" id="PF02230">
    <property type="entry name" value="Abhydrolase_2"/>
    <property type="match status" value="1"/>
</dbReference>
<keyword evidence="2" id="KW-0378">Hydrolase</keyword>
<evidence type="ECO:0000259" key="3">
    <source>
        <dbReference type="Pfam" id="PF02230"/>
    </source>
</evidence>
<dbReference type="Proteomes" id="UP000295830">
    <property type="component" value="Unassembled WGS sequence"/>
</dbReference>
<dbReference type="InterPro" id="IPR029058">
    <property type="entry name" value="AB_hydrolase_fold"/>
</dbReference>
<gene>
    <name evidence="4" type="ORF">DES49_0511</name>
</gene>
<evidence type="ECO:0000256" key="2">
    <source>
        <dbReference type="ARBA" id="ARBA00022801"/>
    </source>
</evidence>
<dbReference type="EMBL" id="SOAX01000001">
    <property type="protein sequence ID" value="TDT44409.1"/>
    <property type="molecule type" value="Genomic_DNA"/>
</dbReference>
<evidence type="ECO:0000313" key="5">
    <source>
        <dbReference type="Proteomes" id="UP000295830"/>
    </source>
</evidence>
<dbReference type="GO" id="GO:0016787">
    <property type="term" value="F:hydrolase activity"/>
    <property type="evidence" value="ECO:0007669"/>
    <property type="project" value="UniProtKB-KW"/>
</dbReference>
<proteinExistence type="inferred from homology"/>
<dbReference type="InterPro" id="IPR050565">
    <property type="entry name" value="LYPA1-2/EST-like"/>
</dbReference>
<dbReference type="AlphaFoldDB" id="A0A4R7K449"/>
<evidence type="ECO:0000256" key="1">
    <source>
        <dbReference type="ARBA" id="ARBA00006499"/>
    </source>
</evidence>
<protein>
    <submittedName>
        <fullName evidence="4">Phospholipase/carboxylesterase</fullName>
    </submittedName>
</protein>
<name>A0A4R7K449_9GAMM</name>
<evidence type="ECO:0000313" key="4">
    <source>
        <dbReference type="EMBL" id="TDT44409.1"/>
    </source>
</evidence>
<organism evidence="4 5">
    <name type="scientific">Halospina denitrificans</name>
    <dbReference type="NCBI Taxonomy" id="332522"/>
    <lineage>
        <taxon>Bacteria</taxon>
        <taxon>Pseudomonadati</taxon>
        <taxon>Pseudomonadota</taxon>
        <taxon>Gammaproteobacteria</taxon>
        <taxon>Halospina</taxon>
    </lineage>
</organism>
<dbReference type="OrthoDB" id="9801763at2"/>
<sequence>MEYLNCVEKATGDNPDASVIWLHGLGASGHDFEPIIPHLGLPQDAAVRFVFPHAPEIPVTLNGGMVMPAWYDIRSLDRQGDVDEEGILASVGRTRDLIHREMERGVRSDRIVVAGFSQGGAIAYHTALTFEQPLAGLLALSSYFATARITTPSEANRKLSIFVAHGTNDPMLPEFLGRESVDHLKKLGYDPDYRTYPMEHEVCLEEIQAIGEWLRSALFR</sequence>
<dbReference type="Gene3D" id="3.40.50.1820">
    <property type="entry name" value="alpha/beta hydrolase"/>
    <property type="match status" value="1"/>
</dbReference>
<dbReference type="PANTHER" id="PTHR10655">
    <property type="entry name" value="LYSOPHOSPHOLIPASE-RELATED"/>
    <property type="match status" value="1"/>
</dbReference>
<dbReference type="SUPFAM" id="SSF53474">
    <property type="entry name" value="alpha/beta-Hydrolases"/>
    <property type="match status" value="1"/>
</dbReference>
<feature type="domain" description="Phospholipase/carboxylesterase/thioesterase" evidence="3">
    <location>
        <begin position="12"/>
        <end position="215"/>
    </location>
</feature>
<accession>A0A4R7K449</accession>
<reference evidence="4 5" key="1">
    <citation type="submission" date="2019-03" db="EMBL/GenBank/DDBJ databases">
        <title>Genomic Encyclopedia of Type Strains, Phase IV (KMG-IV): sequencing the most valuable type-strain genomes for metagenomic binning, comparative biology and taxonomic classification.</title>
        <authorList>
            <person name="Goeker M."/>
        </authorList>
    </citation>
    <scope>NUCLEOTIDE SEQUENCE [LARGE SCALE GENOMIC DNA]</scope>
    <source>
        <strain evidence="4 5">DSM 15505</strain>
    </source>
</reference>
<dbReference type="InterPro" id="IPR003140">
    <property type="entry name" value="PLipase/COase/thioEstase"/>
</dbReference>